<organism evidence="2 3">
    <name type="scientific">Candida viswanathii</name>
    <dbReference type="NCBI Taxonomy" id="5486"/>
    <lineage>
        <taxon>Eukaryota</taxon>
        <taxon>Fungi</taxon>
        <taxon>Dikarya</taxon>
        <taxon>Ascomycota</taxon>
        <taxon>Saccharomycotina</taxon>
        <taxon>Pichiomycetes</taxon>
        <taxon>Debaryomycetaceae</taxon>
        <taxon>Candida/Lodderomyces clade</taxon>
        <taxon>Candida</taxon>
    </lineage>
</organism>
<gene>
    <name evidence="2" type="ORF">Cantr_00150</name>
</gene>
<keyword evidence="3" id="KW-1185">Reference proteome</keyword>
<sequence>MIAKLMGVTYLKNKLHKSSSTTSTNLQSTTAASFPKSKSTSSLALDTAASTIKRSKLVNPPTQKLKQKRRSNSHEVVNRSQVRRSNTVPSGIALKNLSSNRTPRSLTSLPNSPSFNQGLSLIEEFAPPSRSSSQGSNSNSSSTNNNYNLTSNNSGSNLMSLQNGYLMVDYTGKDDASSLYTGKSNNKLDDYYDSDNDNDNDDDNDSVTNLWVLPRNNNNFSIPRTHSTKEKNVRFI</sequence>
<dbReference type="EMBL" id="QLNQ01000022">
    <property type="protein sequence ID" value="RCK64324.1"/>
    <property type="molecule type" value="Genomic_DNA"/>
</dbReference>
<dbReference type="AlphaFoldDB" id="A0A367YEN6"/>
<feature type="region of interest" description="Disordered" evidence="1">
    <location>
        <begin position="126"/>
        <end position="155"/>
    </location>
</feature>
<reference evidence="2 3" key="1">
    <citation type="submission" date="2018-06" db="EMBL/GenBank/DDBJ databases">
        <title>Whole genome sequencing of Candida tropicalis (genome annotated by CSBL at Korea University).</title>
        <authorList>
            <person name="Ahn J."/>
        </authorList>
    </citation>
    <scope>NUCLEOTIDE SEQUENCE [LARGE SCALE GENOMIC DNA]</scope>
    <source>
        <strain evidence="2 3">ATCC 20962</strain>
    </source>
</reference>
<comment type="caution">
    <text evidence="2">The sequence shown here is derived from an EMBL/GenBank/DDBJ whole genome shotgun (WGS) entry which is preliminary data.</text>
</comment>
<feature type="compositionally biased region" description="Low complexity" evidence="1">
    <location>
        <begin position="18"/>
        <end position="51"/>
    </location>
</feature>
<evidence type="ECO:0000256" key="1">
    <source>
        <dbReference type="SAM" id="MobiDB-lite"/>
    </source>
</evidence>
<dbReference type="OrthoDB" id="10522337at2759"/>
<feature type="region of interest" description="Disordered" evidence="1">
    <location>
        <begin position="16"/>
        <end position="114"/>
    </location>
</feature>
<proteinExistence type="predicted"/>
<feature type="compositionally biased region" description="Polar residues" evidence="1">
    <location>
        <begin position="96"/>
        <end position="114"/>
    </location>
</feature>
<feature type="region of interest" description="Disordered" evidence="1">
    <location>
        <begin position="176"/>
        <end position="209"/>
    </location>
</feature>
<feature type="compositionally biased region" description="Polar residues" evidence="1">
    <location>
        <begin position="78"/>
        <end position="89"/>
    </location>
</feature>
<evidence type="ECO:0000313" key="3">
    <source>
        <dbReference type="Proteomes" id="UP000253472"/>
    </source>
</evidence>
<feature type="compositionally biased region" description="Acidic residues" evidence="1">
    <location>
        <begin position="191"/>
        <end position="205"/>
    </location>
</feature>
<dbReference type="STRING" id="5486.A0A367YEN6"/>
<dbReference type="Proteomes" id="UP000253472">
    <property type="component" value="Unassembled WGS sequence"/>
</dbReference>
<evidence type="ECO:0000313" key="2">
    <source>
        <dbReference type="EMBL" id="RCK64324.1"/>
    </source>
</evidence>
<feature type="compositionally biased region" description="Low complexity" evidence="1">
    <location>
        <begin position="129"/>
        <end position="155"/>
    </location>
</feature>
<accession>A0A367YEN6</accession>
<name>A0A367YEN6_9ASCO</name>
<protein>
    <submittedName>
        <fullName evidence="2">Uncharacterized protein</fullName>
    </submittedName>
</protein>